<dbReference type="OrthoDB" id="3253416at2759"/>
<dbReference type="EMBL" id="FUEG01000001">
    <property type="protein sequence ID" value="SJK97309.1"/>
    <property type="molecule type" value="Genomic_DNA"/>
</dbReference>
<gene>
    <name evidence="1" type="ORF">ARMOST_00561</name>
</gene>
<accession>A0A284QLF7</accession>
<dbReference type="OMA" id="ETWAGRN"/>
<organism evidence="1 2">
    <name type="scientific">Armillaria ostoyae</name>
    <name type="common">Armillaria root rot fungus</name>
    <dbReference type="NCBI Taxonomy" id="47428"/>
    <lineage>
        <taxon>Eukaryota</taxon>
        <taxon>Fungi</taxon>
        <taxon>Dikarya</taxon>
        <taxon>Basidiomycota</taxon>
        <taxon>Agaricomycotina</taxon>
        <taxon>Agaricomycetes</taxon>
        <taxon>Agaricomycetidae</taxon>
        <taxon>Agaricales</taxon>
        <taxon>Marasmiineae</taxon>
        <taxon>Physalacriaceae</taxon>
        <taxon>Armillaria</taxon>
    </lineage>
</organism>
<evidence type="ECO:0000313" key="2">
    <source>
        <dbReference type="Proteomes" id="UP000219338"/>
    </source>
</evidence>
<dbReference type="Proteomes" id="UP000219338">
    <property type="component" value="Unassembled WGS sequence"/>
</dbReference>
<dbReference type="AlphaFoldDB" id="A0A284QLF7"/>
<evidence type="ECO:0000313" key="1">
    <source>
        <dbReference type="EMBL" id="SJK97309.1"/>
    </source>
</evidence>
<sequence length="244" mass="28311">MNHGTATKASILQLKKRNEERRKEYNDEIVTIKSYVQKEMQRLVDKYDRSQDAVQFDLHSSTLFKPQHKFSLEDAKVAEMVLLHNTDQPVGQKLWLKELKALARDHIDYQSMTKEEEKVLVQWLEDQWQIKLRSVRINNIAAGADFRKTGTHIGQEINNLGVQTGALGICVLMRSHLDDSFQAQVHANLGVEGFFWDIYHIEILDLARQFELWACTQSKNLDERETTSTICKEITAKLTDNLRL</sequence>
<reference evidence="2" key="1">
    <citation type="journal article" date="2017" name="Nat. Ecol. Evol.">
        <title>Genome expansion and lineage-specific genetic innovations in the forest pathogenic fungi Armillaria.</title>
        <authorList>
            <person name="Sipos G."/>
            <person name="Prasanna A.N."/>
            <person name="Walter M.C."/>
            <person name="O'Connor E."/>
            <person name="Balint B."/>
            <person name="Krizsan K."/>
            <person name="Kiss B."/>
            <person name="Hess J."/>
            <person name="Varga T."/>
            <person name="Slot J."/>
            <person name="Riley R."/>
            <person name="Boka B."/>
            <person name="Rigling D."/>
            <person name="Barry K."/>
            <person name="Lee J."/>
            <person name="Mihaltcheva S."/>
            <person name="LaButti K."/>
            <person name="Lipzen A."/>
            <person name="Waldron R."/>
            <person name="Moloney N.M."/>
            <person name="Sperisen C."/>
            <person name="Kredics L."/>
            <person name="Vagvoelgyi C."/>
            <person name="Patrignani A."/>
            <person name="Fitzpatrick D."/>
            <person name="Nagy I."/>
            <person name="Doyle S."/>
            <person name="Anderson J.B."/>
            <person name="Grigoriev I.V."/>
            <person name="Gueldener U."/>
            <person name="Muensterkoetter M."/>
            <person name="Nagy L.G."/>
        </authorList>
    </citation>
    <scope>NUCLEOTIDE SEQUENCE [LARGE SCALE GENOMIC DNA]</scope>
    <source>
        <strain evidence="2">C18/9</strain>
    </source>
</reference>
<keyword evidence="2" id="KW-1185">Reference proteome</keyword>
<protein>
    <submittedName>
        <fullName evidence="1">Uncharacterized protein</fullName>
    </submittedName>
</protein>
<proteinExistence type="predicted"/>
<name>A0A284QLF7_ARMOS</name>